<sequence>MQNKETPSPAGATPAVPEATAPGARPWWLGIAVILLGCVCLYATTTLPATAQYAAIGPGMFVTIAGGGLLLLGILLLIQIARGERFEAQNAENAENAAGNLPMDKRAFFTALAATIVPALTMEALGLPITAMLSFTLVARAFGSNKTLIDLITGAILGSVCWFLFSRLGLQLGGFLPLAGV</sequence>
<organism evidence="3 4">
    <name type="scientific">Advenella kashmirensis</name>
    <dbReference type="NCBI Taxonomy" id="310575"/>
    <lineage>
        <taxon>Bacteria</taxon>
        <taxon>Pseudomonadati</taxon>
        <taxon>Pseudomonadota</taxon>
        <taxon>Betaproteobacteria</taxon>
        <taxon>Burkholderiales</taxon>
        <taxon>Alcaligenaceae</taxon>
    </lineage>
</organism>
<keyword evidence="1" id="KW-0812">Transmembrane</keyword>
<keyword evidence="1" id="KW-1133">Transmembrane helix</keyword>
<accession>A0A356LD14</accession>
<dbReference type="Proteomes" id="UP000264036">
    <property type="component" value="Unassembled WGS sequence"/>
</dbReference>
<keyword evidence="1" id="KW-0472">Membrane</keyword>
<name>A0A356LD14_9BURK</name>
<evidence type="ECO:0000313" key="4">
    <source>
        <dbReference type="Proteomes" id="UP000264036"/>
    </source>
</evidence>
<feature type="transmembrane region" description="Helical" evidence="1">
    <location>
        <begin position="108"/>
        <end position="135"/>
    </location>
</feature>
<dbReference type="Pfam" id="PF07331">
    <property type="entry name" value="TctB"/>
    <property type="match status" value="1"/>
</dbReference>
<comment type="caution">
    <text evidence="3">The sequence shown here is derived from an EMBL/GenBank/DDBJ whole genome shotgun (WGS) entry which is preliminary data.</text>
</comment>
<evidence type="ECO:0000313" key="3">
    <source>
        <dbReference type="EMBL" id="HBP28814.1"/>
    </source>
</evidence>
<proteinExistence type="predicted"/>
<dbReference type="AlphaFoldDB" id="A0A356LD14"/>
<feature type="transmembrane region" description="Helical" evidence="1">
    <location>
        <begin position="27"/>
        <end position="47"/>
    </location>
</feature>
<evidence type="ECO:0000256" key="1">
    <source>
        <dbReference type="SAM" id="Phobius"/>
    </source>
</evidence>
<feature type="domain" description="DUF1468" evidence="2">
    <location>
        <begin position="28"/>
        <end position="168"/>
    </location>
</feature>
<dbReference type="EMBL" id="DOEK01000008">
    <property type="protein sequence ID" value="HBP28814.1"/>
    <property type="molecule type" value="Genomic_DNA"/>
</dbReference>
<reference evidence="3 4" key="1">
    <citation type="journal article" date="2018" name="Nat. Biotechnol.">
        <title>A standardized bacterial taxonomy based on genome phylogeny substantially revises the tree of life.</title>
        <authorList>
            <person name="Parks D.H."/>
            <person name="Chuvochina M."/>
            <person name="Waite D.W."/>
            <person name="Rinke C."/>
            <person name="Skarshewski A."/>
            <person name="Chaumeil P.A."/>
            <person name="Hugenholtz P."/>
        </authorList>
    </citation>
    <scope>NUCLEOTIDE SEQUENCE [LARGE SCALE GENOMIC DNA]</scope>
    <source>
        <strain evidence="3">UBA10707</strain>
    </source>
</reference>
<dbReference type="InterPro" id="IPR009936">
    <property type="entry name" value="DUF1468"/>
</dbReference>
<gene>
    <name evidence="3" type="ORF">DD666_05295</name>
</gene>
<evidence type="ECO:0000259" key="2">
    <source>
        <dbReference type="Pfam" id="PF07331"/>
    </source>
</evidence>
<feature type="transmembrane region" description="Helical" evidence="1">
    <location>
        <begin position="147"/>
        <end position="165"/>
    </location>
</feature>
<protein>
    <recommendedName>
        <fullName evidence="2">DUF1468 domain-containing protein</fullName>
    </recommendedName>
</protein>
<feature type="transmembrane region" description="Helical" evidence="1">
    <location>
        <begin position="59"/>
        <end position="81"/>
    </location>
</feature>